<organism evidence="2 3">
    <name type="scientific">Pseudosulfitobacter pseudonitzschiae</name>
    <dbReference type="NCBI Taxonomy" id="1402135"/>
    <lineage>
        <taxon>Bacteria</taxon>
        <taxon>Pseudomonadati</taxon>
        <taxon>Pseudomonadota</taxon>
        <taxon>Alphaproteobacteria</taxon>
        <taxon>Rhodobacterales</taxon>
        <taxon>Roseobacteraceae</taxon>
        <taxon>Pseudosulfitobacter</taxon>
    </lineage>
</organism>
<feature type="domain" description="N-acetyltransferase" evidence="1">
    <location>
        <begin position="1"/>
        <end position="155"/>
    </location>
</feature>
<dbReference type="Pfam" id="PF00583">
    <property type="entry name" value="Acetyltransf_1"/>
    <property type="match status" value="1"/>
</dbReference>
<dbReference type="AlphaFoldDB" id="A0A073J182"/>
<sequence length="155" mass="16737">MITTLPPDRAAVLEPLSRQVHDLHVAHQPQNYLPTPAPSVLRGFLSDWLAQPQVTALVAGDIAAPTGYLIYEEERRAASVLKPAMHHAVLHHICVDAAHRRQGIAAALIAQMRVQCRDAGIERIRVTYAAFNTASARTMAQAGLDPVTIIADGAV</sequence>
<dbReference type="RefSeq" id="WP_037923626.1">
    <property type="nucleotide sequence ID" value="NZ_CP054599.1"/>
</dbReference>
<dbReference type="EMBL" id="JAMD01000003">
    <property type="protein sequence ID" value="KEJ96353.1"/>
    <property type="molecule type" value="Genomic_DNA"/>
</dbReference>
<dbReference type="InterPro" id="IPR000182">
    <property type="entry name" value="GNAT_dom"/>
</dbReference>
<comment type="caution">
    <text evidence="2">The sequence shown here is derived from an EMBL/GenBank/DDBJ whole genome shotgun (WGS) entry which is preliminary data.</text>
</comment>
<proteinExistence type="predicted"/>
<dbReference type="CDD" id="cd04301">
    <property type="entry name" value="NAT_SF"/>
    <property type="match status" value="1"/>
</dbReference>
<dbReference type="PROSITE" id="PS51186">
    <property type="entry name" value="GNAT"/>
    <property type="match status" value="1"/>
</dbReference>
<keyword evidence="3" id="KW-1185">Reference proteome</keyword>
<dbReference type="InterPro" id="IPR016181">
    <property type="entry name" value="Acyl_CoA_acyltransferase"/>
</dbReference>
<evidence type="ECO:0000259" key="1">
    <source>
        <dbReference type="PROSITE" id="PS51186"/>
    </source>
</evidence>
<evidence type="ECO:0000313" key="3">
    <source>
        <dbReference type="Proteomes" id="UP000027746"/>
    </source>
</evidence>
<accession>A0A073J182</accession>
<dbReference type="Proteomes" id="UP000027746">
    <property type="component" value="Unassembled WGS sequence"/>
</dbReference>
<name>A0A073J182_9RHOB</name>
<dbReference type="SUPFAM" id="SSF55729">
    <property type="entry name" value="Acyl-CoA N-acyltransferases (Nat)"/>
    <property type="match status" value="1"/>
</dbReference>
<evidence type="ECO:0000313" key="2">
    <source>
        <dbReference type="EMBL" id="KEJ96353.1"/>
    </source>
</evidence>
<dbReference type="Gene3D" id="3.40.630.30">
    <property type="match status" value="1"/>
</dbReference>
<protein>
    <recommendedName>
        <fullName evidence="1">N-acetyltransferase domain-containing protein</fullName>
    </recommendedName>
</protein>
<dbReference type="GeneID" id="68869337"/>
<gene>
    <name evidence="2" type="ORF">SUH3_13405</name>
</gene>
<reference evidence="2 3" key="1">
    <citation type="submission" date="2014-01" db="EMBL/GenBank/DDBJ databases">
        <title>Sulfitobacter sp. H3 (MCCC 1A00686) Genome Sequencing.</title>
        <authorList>
            <person name="Lai Q."/>
            <person name="Hong Z."/>
        </authorList>
    </citation>
    <scope>NUCLEOTIDE SEQUENCE [LARGE SCALE GENOMIC DNA]</scope>
    <source>
        <strain evidence="2 3">H3</strain>
    </source>
</reference>
<dbReference type="GO" id="GO:0016747">
    <property type="term" value="F:acyltransferase activity, transferring groups other than amino-acyl groups"/>
    <property type="evidence" value="ECO:0007669"/>
    <property type="project" value="InterPro"/>
</dbReference>